<sequence length="116" mass="12846">MAPIRLFGAQMGDGQCALLRLRGLGAAVVEGSGRRRGRWTAIAVLDVHFLRSKKQGMPSVGRRTDTQQPTANSPNVLPIIIAAVALVIIVVCVMIYFRIRPFHRVRDLPFCIAFYN</sequence>
<keyword evidence="1" id="KW-1133">Transmembrane helix</keyword>
<evidence type="ECO:0000256" key="1">
    <source>
        <dbReference type="SAM" id="Phobius"/>
    </source>
</evidence>
<dbReference type="AlphaFoldDB" id="A0A061BS23"/>
<dbReference type="GeneID" id="24561592"/>
<reference evidence="2" key="2">
    <citation type="submission" date="2014-06" db="EMBL/GenBank/DDBJ databases">
        <authorList>
            <person name="Aslett M."/>
            <person name="De Silva Nishadi"/>
        </authorList>
    </citation>
    <scope>NUCLEOTIDE SEQUENCE</scope>
    <source>
        <strain evidence="2">Bond</strain>
    </source>
</reference>
<evidence type="ECO:0000313" key="2">
    <source>
        <dbReference type="EMBL" id="CDR71366.1"/>
    </source>
</evidence>
<proteinExistence type="predicted"/>
<keyword evidence="1" id="KW-0812">Transmembrane</keyword>
<reference evidence="2" key="1">
    <citation type="journal article" date="2014" name="Nucleic Acids Res.">
        <title>The evolutionary dynamics of variant antigen genes in Babesia reveal a history of genomic innovation underlying host-parasite interaction.</title>
        <authorList>
            <person name="Jackson A.P."/>
            <person name="Otto T.D."/>
            <person name="Darby A."/>
            <person name="Ramaprasad A."/>
            <person name="Xia D."/>
            <person name="Echaide I.E."/>
            <person name="Farber M."/>
            <person name="Gahlot S."/>
            <person name="Gamble J."/>
            <person name="Gupta D."/>
            <person name="Gupta Y."/>
            <person name="Jackson L."/>
            <person name="Malandrin L."/>
            <person name="Malas T.B."/>
            <person name="Moussa E."/>
            <person name="Nair M."/>
            <person name="Reid AJ."/>
            <person name="Sanders M."/>
            <person name="Sharma J."/>
            <person name="Tracey A."/>
            <person name="Quail M.A."/>
            <person name="Weir W."/>
            <person name="Wastling J.M."/>
            <person name="Hall N."/>
            <person name="Willadsen P."/>
            <person name="Lingelbach K."/>
            <person name="Shiels B."/>
            <person name="Tait A."/>
            <person name="Berriman M."/>
            <person name="Allred D.R."/>
            <person name="Pain A."/>
        </authorList>
    </citation>
    <scope>NUCLEOTIDE SEQUENCE</scope>
    <source>
        <strain evidence="2">Bond</strain>
    </source>
</reference>
<gene>
    <name evidence="2" type="ORF">BBBOND_0000070</name>
</gene>
<dbReference type="EMBL" id="LK054817">
    <property type="protein sequence ID" value="CDR71366.1"/>
    <property type="molecule type" value="Genomic_DNA"/>
</dbReference>
<dbReference type="VEuPathDB" id="PiroplasmaDB:BBBOND_0000070"/>
<dbReference type="RefSeq" id="XP_012770316.1">
    <property type="nucleotide sequence ID" value="XM_012914862.1"/>
</dbReference>
<organism evidence="2">
    <name type="scientific">Babesia bigemina</name>
    <dbReference type="NCBI Taxonomy" id="5866"/>
    <lineage>
        <taxon>Eukaryota</taxon>
        <taxon>Sar</taxon>
        <taxon>Alveolata</taxon>
        <taxon>Apicomplexa</taxon>
        <taxon>Aconoidasida</taxon>
        <taxon>Piroplasmida</taxon>
        <taxon>Babesiidae</taxon>
        <taxon>Babesia</taxon>
    </lineage>
</organism>
<accession>A0A061BS23</accession>
<feature type="transmembrane region" description="Helical" evidence="1">
    <location>
        <begin position="76"/>
        <end position="97"/>
    </location>
</feature>
<dbReference type="KEGG" id="bbig:BBBOND_0000070"/>
<name>A0A061BS23_BABBI</name>
<protein>
    <submittedName>
        <fullName evidence="2">Uncharacterized protein</fullName>
    </submittedName>
</protein>
<keyword evidence="1" id="KW-0472">Membrane</keyword>